<evidence type="ECO:0000313" key="2">
    <source>
        <dbReference type="Proteomes" id="UP000593564"/>
    </source>
</evidence>
<dbReference type="Proteomes" id="UP000593564">
    <property type="component" value="Unassembled WGS sequence"/>
</dbReference>
<reference evidence="2" key="1">
    <citation type="journal article" date="2020" name="Nat. Commun.">
        <title>Genome assembly of wild tea tree DASZ reveals pedigree and selection history of tea varieties.</title>
        <authorList>
            <person name="Zhang W."/>
            <person name="Zhang Y."/>
            <person name="Qiu H."/>
            <person name="Guo Y."/>
            <person name="Wan H."/>
            <person name="Zhang X."/>
            <person name="Scossa F."/>
            <person name="Alseekh S."/>
            <person name="Zhang Q."/>
            <person name="Wang P."/>
            <person name="Xu L."/>
            <person name="Schmidt M.H."/>
            <person name="Jia X."/>
            <person name="Li D."/>
            <person name="Zhu A."/>
            <person name="Guo F."/>
            <person name="Chen W."/>
            <person name="Ni D."/>
            <person name="Usadel B."/>
            <person name="Fernie A.R."/>
            <person name="Wen W."/>
        </authorList>
    </citation>
    <scope>NUCLEOTIDE SEQUENCE [LARGE SCALE GENOMIC DNA]</scope>
    <source>
        <strain evidence="2">cv. G240</strain>
    </source>
</reference>
<sequence>MLPCTQVISSWKWYDLGRGVAHLGQDVAQLSQVLSFLAEVIVTLVAKVL</sequence>
<reference evidence="1 2" key="2">
    <citation type="submission" date="2020-07" db="EMBL/GenBank/DDBJ databases">
        <title>Genome assembly of wild tea tree DASZ reveals pedigree and selection history of tea varieties.</title>
        <authorList>
            <person name="Zhang W."/>
        </authorList>
    </citation>
    <scope>NUCLEOTIDE SEQUENCE [LARGE SCALE GENOMIC DNA]</scope>
    <source>
        <strain evidence="2">cv. G240</strain>
        <tissue evidence="1">Leaf</tissue>
    </source>
</reference>
<comment type="caution">
    <text evidence="1">The sequence shown here is derived from an EMBL/GenBank/DDBJ whole genome shotgun (WGS) entry which is preliminary data.</text>
</comment>
<gene>
    <name evidence="1" type="ORF">HYC85_027711</name>
</gene>
<keyword evidence="2" id="KW-1185">Reference proteome</keyword>
<accession>A0A7J7FT22</accession>
<proteinExistence type="predicted"/>
<name>A0A7J7FT22_CAMSI</name>
<evidence type="ECO:0000313" key="1">
    <source>
        <dbReference type="EMBL" id="KAF5931540.1"/>
    </source>
</evidence>
<organism evidence="1 2">
    <name type="scientific">Camellia sinensis</name>
    <name type="common">Tea plant</name>
    <name type="synonym">Thea sinensis</name>
    <dbReference type="NCBI Taxonomy" id="4442"/>
    <lineage>
        <taxon>Eukaryota</taxon>
        <taxon>Viridiplantae</taxon>
        <taxon>Streptophyta</taxon>
        <taxon>Embryophyta</taxon>
        <taxon>Tracheophyta</taxon>
        <taxon>Spermatophyta</taxon>
        <taxon>Magnoliopsida</taxon>
        <taxon>eudicotyledons</taxon>
        <taxon>Gunneridae</taxon>
        <taxon>Pentapetalae</taxon>
        <taxon>asterids</taxon>
        <taxon>Ericales</taxon>
        <taxon>Theaceae</taxon>
        <taxon>Camellia</taxon>
    </lineage>
</organism>
<dbReference type="AlphaFoldDB" id="A0A7J7FT22"/>
<dbReference type="EMBL" id="JACBKZ010000014">
    <property type="protein sequence ID" value="KAF5931540.1"/>
    <property type="molecule type" value="Genomic_DNA"/>
</dbReference>
<protein>
    <submittedName>
        <fullName evidence="1">Uncharacterized protein</fullName>
    </submittedName>
</protein>